<organism evidence="1 2">
    <name type="scientific">Asaia bogorensis</name>
    <dbReference type="NCBI Taxonomy" id="91915"/>
    <lineage>
        <taxon>Bacteria</taxon>
        <taxon>Pseudomonadati</taxon>
        <taxon>Pseudomonadota</taxon>
        <taxon>Alphaproteobacteria</taxon>
        <taxon>Acetobacterales</taxon>
        <taxon>Acetobacteraceae</taxon>
        <taxon>Asaia</taxon>
    </lineage>
</organism>
<proteinExistence type="predicted"/>
<gene>
    <name evidence="1" type="ORF">ASAP_1196</name>
</gene>
<dbReference type="EMBL" id="CBLX010000009">
    <property type="protein sequence ID" value="CDG39241.1"/>
    <property type="molecule type" value="Genomic_DNA"/>
</dbReference>
<name>A0A060QJ34_9PROT</name>
<evidence type="ECO:0000313" key="1">
    <source>
        <dbReference type="EMBL" id="CDG39241.1"/>
    </source>
</evidence>
<accession>A0A060QJ34</accession>
<dbReference type="Proteomes" id="UP000027583">
    <property type="component" value="Unassembled WGS sequence"/>
</dbReference>
<sequence>MRRDALPRLMIDMTLAKAMLSGVNATLRVKKKRCPDIFS</sequence>
<reference evidence="1 2" key="1">
    <citation type="journal article" date="2014" name="Genome Biol. Evol.">
        <title>Acetic acid bacteria genomes reveal functional traits for adaptation to life in insect guts.</title>
        <authorList>
            <person name="Chouaia B."/>
            <person name="Gaiarsa S."/>
            <person name="Crotti E."/>
            <person name="Comandatore F."/>
            <person name="Degli Esposti M."/>
            <person name="Ricci I."/>
            <person name="Alma A."/>
            <person name="Favia G."/>
            <person name="Bandi C."/>
            <person name="Daffonchio D."/>
        </authorList>
    </citation>
    <scope>NUCLEOTIDE SEQUENCE [LARGE SCALE GENOMIC DNA]</scope>
    <source>
        <strain evidence="1 2">SF2.1</strain>
    </source>
</reference>
<comment type="caution">
    <text evidence="1">The sequence shown here is derived from an EMBL/GenBank/DDBJ whole genome shotgun (WGS) entry which is preliminary data.</text>
</comment>
<reference evidence="1 2" key="2">
    <citation type="journal article" date="2014" name="PLoS ONE">
        <title>Evolution of mitochondria reconstructed from the energy metabolism of living bacteria.</title>
        <authorList>
            <person name="Degli Esposti M."/>
            <person name="Chouaia B."/>
            <person name="Comandatore F."/>
            <person name="Crotti E."/>
            <person name="Sassera D."/>
            <person name="Lievens P.M."/>
            <person name="Daffonchio D."/>
            <person name="Bandi C."/>
        </authorList>
    </citation>
    <scope>NUCLEOTIDE SEQUENCE [LARGE SCALE GENOMIC DNA]</scope>
    <source>
        <strain evidence="1 2">SF2.1</strain>
    </source>
</reference>
<protein>
    <submittedName>
        <fullName evidence="1">Uncharacterized protein</fullName>
    </submittedName>
</protein>
<dbReference type="AlphaFoldDB" id="A0A060QJ34"/>
<evidence type="ECO:0000313" key="2">
    <source>
        <dbReference type="Proteomes" id="UP000027583"/>
    </source>
</evidence>